<evidence type="ECO:0000256" key="10">
    <source>
        <dbReference type="ARBA" id="ARBA00023277"/>
    </source>
</evidence>
<evidence type="ECO:0000259" key="18">
    <source>
        <dbReference type="Pfam" id="PF01055"/>
    </source>
</evidence>
<dbReference type="Pfam" id="PF01055">
    <property type="entry name" value="Glyco_hydro_31_2nd"/>
    <property type="match status" value="1"/>
</dbReference>
<evidence type="ECO:0000313" key="21">
    <source>
        <dbReference type="EMBL" id="KZT37226.1"/>
    </source>
</evidence>
<evidence type="ECO:0000256" key="17">
    <source>
        <dbReference type="SAM" id="SignalP"/>
    </source>
</evidence>
<dbReference type="InterPro" id="IPR013780">
    <property type="entry name" value="Glyco_hydro_b"/>
</dbReference>
<keyword evidence="13" id="KW-0624">Polysaccharide degradation</keyword>
<feature type="chain" id="PRO_5007871563" description="Probable alpha/beta-glucosidase agdC" evidence="17">
    <location>
        <begin position="24"/>
        <end position="901"/>
    </location>
</feature>
<dbReference type="GO" id="GO:0000272">
    <property type="term" value="P:polysaccharide catabolic process"/>
    <property type="evidence" value="ECO:0007669"/>
    <property type="project" value="UniProtKB-KW"/>
</dbReference>
<dbReference type="CDD" id="cd14752">
    <property type="entry name" value="GH31_N"/>
    <property type="match status" value="1"/>
</dbReference>
<keyword evidence="12" id="KW-0961">Cell wall biogenesis/degradation</keyword>
<comment type="function">
    <text evidence="14">Glucosidase involved in the degradation of cellulosic biomass. Has both alpha- and beta-glucosidase activity.</text>
</comment>
<accession>A0A166C9L5</accession>
<keyword evidence="9" id="KW-0325">Glycoprotein</keyword>
<dbReference type="GO" id="GO:0071555">
    <property type="term" value="P:cell wall organization"/>
    <property type="evidence" value="ECO:0007669"/>
    <property type="project" value="UniProtKB-KW"/>
</dbReference>
<keyword evidence="7 17" id="KW-0732">Signal</keyword>
<dbReference type="Pfam" id="PF21365">
    <property type="entry name" value="Glyco_hydro_31_3rd"/>
    <property type="match status" value="1"/>
</dbReference>
<evidence type="ECO:0000256" key="4">
    <source>
        <dbReference type="ARBA" id="ARBA00012744"/>
    </source>
</evidence>
<dbReference type="InterPro" id="IPR025887">
    <property type="entry name" value="Glyco_hydro_31_N_dom"/>
</dbReference>
<evidence type="ECO:0000256" key="9">
    <source>
        <dbReference type="ARBA" id="ARBA00023180"/>
    </source>
</evidence>
<dbReference type="PROSITE" id="PS00129">
    <property type="entry name" value="GLYCOSYL_HYDROL_F31_1"/>
    <property type="match status" value="1"/>
</dbReference>
<dbReference type="EMBL" id="KV428088">
    <property type="protein sequence ID" value="KZT37226.1"/>
    <property type="molecule type" value="Genomic_DNA"/>
</dbReference>
<gene>
    <name evidence="21" type="ORF">SISSUDRAFT_1129794</name>
</gene>
<dbReference type="InterPro" id="IPR000322">
    <property type="entry name" value="Glyco_hydro_31_TIM"/>
</dbReference>
<feature type="domain" description="Glycoside hydrolase family 31 TIM barrel" evidence="18">
    <location>
        <begin position="281"/>
        <end position="676"/>
    </location>
</feature>
<dbReference type="STRING" id="1314776.A0A166C9L5"/>
<keyword evidence="22" id="KW-1185">Reference proteome</keyword>
<dbReference type="GO" id="GO:0005576">
    <property type="term" value="C:extracellular region"/>
    <property type="evidence" value="ECO:0007669"/>
    <property type="project" value="UniProtKB-SubCell"/>
</dbReference>
<evidence type="ECO:0000256" key="16">
    <source>
        <dbReference type="SAM" id="MobiDB-lite"/>
    </source>
</evidence>
<dbReference type="Pfam" id="PF13802">
    <property type="entry name" value="Gal_mutarotas_2"/>
    <property type="match status" value="1"/>
</dbReference>
<feature type="domain" description="Glycoside hydrolase family 31 N-terminal" evidence="19">
    <location>
        <begin position="89"/>
        <end position="232"/>
    </location>
</feature>
<dbReference type="PANTHER" id="PTHR22762:SF67">
    <property type="entry name" value="ALPHA_BETA-GLUCOSIDASE AGDC-RELATED"/>
    <property type="match status" value="1"/>
</dbReference>
<protein>
    <recommendedName>
        <fullName evidence="5">Probable alpha/beta-glucosidase agdC</fullName>
        <ecNumber evidence="4">3.2.1.21</ecNumber>
    </recommendedName>
</protein>
<dbReference type="Gene3D" id="3.20.20.80">
    <property type="entry name" value="Glycosidases"/>
    <property type="match status" value="1"/>
</dbReference>
<dbReference type="Gene3D" id="2.60.40.1760">
    <property type="entry name" value="glycosyl hydrolase (family 31)"/>
    <property type="match status" value="1"/>
</dbReference>
<evidence type="ECO:0000256" key="8">
    <source>
        <dbReference type="ARBA" id="ARBA00022801"/>
    </source>
</evidence>
<evidence type="ECO:0000259" key="20">
    <source>
        <dbReference type="Pfam" id="PF21365"/>
    </source>
</evidence>
<reference evidence="21 22" key="1">
    <citation type="journal article" date="2016" name="Mol. Biol. Evol.">
        <title>Comparative Genomics of Early-Diverging Mushroom-Forming Fungi Provides Insights into the Origins of Lignocellulose Decay Capabilities.</title>
        <authorList>
            <person name="Nagy L.G."/>
            <person name="Riley R."/>
            <person name="Tritt A."/>
            <person name="Adam C."/>
            <person name="Daum C."/>
            <person name="Floudas D."/>
            <person name="Sun H."/>
            <person name="Yadav J.S."/>
            <person name="Pangilinan J."/>
            <person name="Larsson K.H."/>
            <person name="Matsuura K."/>
            <person name="Barry K."/>
            <person name="Labutti K."/>
            <person name="Kuo R."/>
            <person name="Ohm R.A."/>
            <person name="Bhattacharya S.S."/>
            <person name="Shirouzu T."/>
            <person name="Yoshinaga Y."/>
            <person name="Martin F.M."/>
            <person name="Grigoriev I.V."/>
            <person name="Hibbett D.S."/>
        </authorList>
    </citation>
    <scope>NUCLEOTIDE SEQUENCE [LARGE SCALE GENOMIC DNA]</scope>
    <source>
        <strain evidence="21 22">HHB10207 ss-3</strain>
    </source>
</reference>
<dbReference type="CDD" id="cd06602">
    <property type="entry name" value="GH31_MGAM_SI_GAA"/>
    <property type="match status" value="1"/>
</dbReference>
<evidence type="ECO:0000256" key="6">
    <source>
        <dbReference type="ARBA" id="ARBA00022525"/>
    </source>
</evidence>
<feature type="compositionally biased region" description="Pro residues" evidence="16">
    <location>
        <begin position="468"/>
        <end position="477"/>
    </location>
</feature>
<evidence type="ECO:0000256" key="5">
    <source>
        <dbReference type="ARBA" id="ARBA00014002"/>
    </source>
</evidence>
<keyword evidence="8 15" id="KW-0378">Hydrolase</keyword>
<dbReference type="EC" id="3.2.1.21" evidence="4"/>
<evidence type="ECO:0000259" key="19">
    <source>
        <dbReference type="Pfam" id="PF13802"/>
    </source>
</evidence>
<evidence type="ECO:0000313" key="22">
    <source>
        <dbReference type="Proteomes" id="UP000076798"/>
    </source>
</evidence>
<dbReference type="InterPro" id="IPR017853">
    <property type="entry name" value="GH"/>
</dbReference>
<keyword evidence="6" id="KW-0964">Secreted</keyword>
<evidence type="ECO:0000256" key="3">
    <source>
        <dbReference type="ARBA" id="ARBA00007806"/>
    </source>
</evidence>
<sequence>MGKFRKWLTRLGMVAFCFSDAKGSYILPNLRDISGCPGYTLTNVVHVHSPPSSAIIGDLILAGDPCDAYGDDLKHLRLSVDYEDETRIHLKIWDASRQRYEVPESVLPRPSNKDIQASASQITLNYTASPFTFQVVRRSTNEILFDTSRHPLIFEPQYWRIKTDLPPNANLYGLGEHTDSFRLPTYNHTRTLWSRDSPGVPPGTNLYGNHPIYFEHRKGGTHGVFLRNSNAMDVKLDDLYDRTTLEFNVIGGIIDLYFLAGSESSPAEAAKQYSDIVGRPAEIPYWSLGFHQCRWGYSDFVEVAHVISNYSSSGIPLETMWIDIDYMTDFKIFTADPEYFPTARLREIVDYLHLRNQHFVLMVDPAVGYLPGENYQTFDRGVQDDIFLKNPNGSYHLSIVWPGVTVYPDWFHPNITEFWNNEFKLFFDPATGIDIDGVWIDMNEPASFCLYPCLDPFEQAREQDRPPPRPASPPKPDTPIFQHDNTFTIQPRGGFEKRSLLAPDYVPKNYFGTLSEKTAHVTAVHHNGLKEYDTHNLYGTMMSAATRRAMLARRPKERPFIITRSTFAGAGSHVGKWLGDNLSTWAQYRFSIAGMLGMASIYQIPMVGSDVCGFGGNVTVDLCARWATLGAFNPFFRNHNIEHTLGQEFYLWDLTTEAAKKAIDMRYRLLDYIYTAFHRASVDGSPVLSPLWFKYPADEKTWDIDLQFLYGDSILVSPVTEEGSTSVDIYLPDDIFYDFLTLAPVRGHGTTITLKDISLVDIPVHIVGGSVIPLRVSGAMTTTALRTKDFALVVAPGLDGEAQGSLYIDDGTSLVQDAISDISISYRLGKVSLTGSFAYSSGVKLASVIVLGLEEAPLVVLASSGGVSLGELDVRFDEQNGYTVITVDRPLDHHLDLVFEV</sequence>
<keyword evidence="10" id="KW-0119">Carbohydrate metabolism</keyword>
<dbReference type="SUPFAM" id="SSF74650">
    <property type="entry name" value="Galactose mutarotase-like"/>
    <property type="match status" value="1"/>
</dbReference>
<feature type="region of interest" description="Disordered" evidence="16">
    <location>
        <begin position="460"/>
        <end position="482"/>
    </location>
</feature>
<evidence type="ECO:0000256" key="2">
    <source>
        <dbReference type="ARBA" id="ARBA00004613"/>
    </source>
</evidence>
<dbReference type="PANTHER" id="PTHR22762">
    <property type="entry name" value="ALPHA-GLUCOSIDASE"/>
    <property type="match status" value="1"/>
</dbReference>
<proteinExistence type="inferred from homology"/>
<comment type="similarity">
    <text evidence="3 15">Belongs to the glycosyl hydrolase 31 family.</text>
</comment>
<comment type="catalytic activity">
    <reaction evidence="1">
        <text>Hydrolysis of terminal, non-reducing beta-D-glucosyl residues with release of beta-D-glucose.</text>
        <dbReference type="EC" id="3.2.1.21"/>
    </reaction>
</comment>
<dbReference type="GO" id="GO:0008422">
    <property type="term" value="F:beta-glucosidase activity"/>
    <property type="evidence" value="ECO:0007669"/>
    <property type="project" value="UniProtKB-EC"/>
</dbReference>
<dbReference type="Gene3D" id="2.60.40.1180">
    <property type="entry name" value="Golgi alpha-mannosidase II"/>
    <property type="match status" value="2"/>
</dbReference>
<dbReference type="SUPFAM" id="SSF51445">
    <property type="entry name" value="(Trans)glycosidases"/>
    <property type="match status" value="1"/>
</dbReference>
<evidence type="ECO:0000256" key="14">
    <source>
        <dbReference type="ARBA" id="ARBA00025512"/>
    </source>
</evidence>
<evidence type="ECO:0000256" key="1">
    <source>
        <dbReference type="ARBA" id="ARBA00000448"/>
    </source>
</evidence>
<dbReference type="InterPro" id="IPR030458">
    <property type="entry name" value="Glyco_hydro_31_AS"/>
</dbReference>
<dbReference type="SUPFAM" id="SSF51011">
    <property type="entry name" value="Glycosyl hydrolase domain"/>
    <property type="match status" value="1"/>
</dbReference>
<evidence type="ECO:0000256" key="15">
    <source>
        <dbReference type="RuleBase" id="RU361185"/>
    </source>
</evidence>
<dbReference type="GO" id="GO:0030246">
    <property type="term" value="F:carbohydrate binding"/>
    <property type="evidence" value="ECO:0007669"/>
    <property type="project" value="InterPro"/>
</dbReference>
<feature type="domain" description="Glycosyl hydrolase family 31 C-terminal" evidence="20">
    <location>
        <begin position="684"/>
        <end position="772"/>
    </location>
</feature>
<dbReference type="AlphaFoldDB" id="A0A166C9L5"/>
<feature type="signal peptide" evidence="17">
    <location>
        <begin position="1"/>
        <end position="23"/>
    </location>
</feature>
<evidence type="ECO:0000256" key="7">
    <source>
        <dbReference type="ARBA" id="ARBA00022729"/>
    </source>
</evidence>
<dbReference type="Proteomes" id="UP000076798">
    <property type="component" value="Unassembled WGS sequence"/>
</dbReference>
<dbReference type="InterPro" id="IPR048395">
    <property type="entry name" value="Glyco_hydro_31_C"/>
</dbReference>
<organism evidence="21 22">
    <name type="scientific">Sistotremastrum suecicum HHB10207 ss-3</name>
    <dbReference type="NCBI Taxonomy" id="1314776"/>
    <lineage>
        <taxon>Eukaryota</taxon>
        <taxon>Fungi</taxon>
        <taxon>Dikarya</taxon>
        <taxon>Basidiomycota</taxon>
        <taxon>Agaricomycotina</taxon>
        <taxon>Agaricomycetes</taxon>
        <taxon>Sistotremastrales</taxon>
        <taxon>Sistotremastraceae</taxon>
        <taxon>Sistotremastrum</taxon>
    </lineage>
</organism>
<comment type="subcellular location">
    <subcellularLocation>
        <location evidence="2">Secreted</location>
    </subcellularLocation>
</comment>
<dbReference type="InterPro" id="IPR011013">
    <property type="entry name" value="Gal_mutarotase_sf_dom"/>
</dbReference>
<evidence type="ECO:0000256" key="12">
    <source>
        <dbReference type="ARBA" id="ARBA00023316"/>
    </source>
</evidence>
<evidence type="ECO:0000256" key="13">
    <source>
        <dbReference type="ARBA" id="ARBA00023326"/>
    </source>
</evidence>
<name>A0A166C9L5_9AGAM</name>
<evidence type="ECO:0000256" key="11">
    <source>
        <dbReference type="ARBA" id="ARBA00023295"/>
    </source>
</evidence>
<keyword evidence="11 15" id="KW-0326">Glycosidase</keyword>
<dbReference type="OrthoDB" id="5839090at2759"/>